<dbReference type="PROSITE" id="PS50836">
    <property type="entry name" value="DOMON"/>
    <property type="match status" value="4"/>
</dbReference>
<evidence type="ECO:0000256" key="1">
    <source>
        <dbReference type="SAM" id="Phobius"/>
    </source>
</evidence>
<reference evidence="4 5" key="1">
    <citation type="journal article" date="2018" name="Sci. Rep.">
        <title>Comparative analysis of the Pocillopora damicornis genome highlights role of immune system in coral evolution.</title>
        <authorList>
            <person name="Cunning R."/>
            <person name="Bay R.A."/>
            <person name="Gillette P."/>
            <person name="Baker A.C."/>
            <person name="Traylor-Knowles N."/>
        </authorList>
    </citation>
    <scope>NUCLEOTIDE SEQUENCE [LARGE SCALE GENOMIC DNA]</scope>
    <source>
        <strain evidence="4">RSMAS</strain>
        <tissue evidence="4">Whole animal</tissue>
    </source>
</reference>
<dbReference type="EMBL" id="RCHS01000086">
    <property type="protein sequence ID" value="RMX61003.1"/>
    <property type="molecule type" value="Genomic_DNA"/>
</dbReference>
<dbReference type="Proteomes" id="UP000275408">
    <property type="component" value="Unassembled WGS sequence"/>
</dbReference>
<dbReference type="InterPro" id="IPR045266">
    <property type="entry name" value="DOH_DOMON"/>
</dbReference>
<dbReference type="GO" id="GO:0030667">
    <property type="term" value="C:secretory granule membrane"/>
    <property type="evidence" value="ECO:0007669"/>
    <property type="project" value="TreeGrafter"/>
</dbReference>
<keyword evidence="1" id="KW-0472">Membrane</keyword>
<sequence>MAVVRLCILALFVASTKSSSMYNMYSNMIMVDTKGNYNVSYNYNESTDTLEFMVQVRTTGWVGFGVAEVAPNNMSNYDVAIGGVKDDGTSYLQKGMPIYIVWAYHPMSDELKHHGNDYRGVYSITLIPAIAPTPTMMMVPSTAVVQPVLHSDLIMLDSKGNYNVSYYYNANSDKLEFMVQVRTTGWVGFGVAEVAPNNMSYYDVAIGGVRDDGTNYLQDYLTVGRTQPRLDTQQDWMLMNASEANNVTTLKFYRMRNTTDLQNDTAIPKGMPIYIVWAYHPMSDELKHHGNDYRGVYSVTLIPAIAPTPTMMMVPSTAVVQPVLHSDLIMLDGKGNYNVSYYYNANSDKLEFMVQVRTTGWVGFGVAEVAPNNMSYYDVAIGGVRDNGTSYLQDYLTVGRTQPRLDTQQDWMLMNASEANNVTKLKFYRMRNTTDLQNDTAIPKGMPIYIVWAYHPMSDELEHHGNDYRGVYSVTLIPAIAPTPTIMMATASMPVMPPQPSFLNLQNGNYKVSWIYNSSMDTLHFTVEVRATGWIAFGFSKFPRGMMGYDVAIGTVKNGVGTLEDYKTNGLRKPDMDAKQDWKLTYSSENDGITKFQFYRKLNTNDEMDVVIQKGMPIYIVWAYSATSDTLVEHSSRGYHNERVTLVPADMTLMIPTPTTAGMTSTTPTLTKGKGQFSHSFDNGNFLMRWTFDDQNNKLTFHVKVKTTGWVGFGFARVAPTQMRNYDVVVGGYDNVGYLMDYYTQGRAQPQPESKNDYTLLSASEVAGYTELMFERLTDTSDDQDIKFVPGGAVHIIWAYSTEDVTSADSFNVHSSKGYSSYQLVIIPTAPIPTQPGAASSLHSFIYVIVSLVAILFNVVTI</sequence>
<evidence type="ECO:0000259" key="3">
    <source>
        <dbReference type="PROSITE" id="PS50836"/>
    </source>
</evidence>
<dbReference type="SMART" id="SM00664">
    <property type="entry name" value="DoH"/>
    <property type="match status" value="5"/>
</dbReference>
<dbReference type="Pfam" id="PF03351">
    <property type="entry name" value="DOMON"/>
    <property type="match status" value="5"/>
</dbReference>
<dbReference type="CDD" id="cd09631">
    <property type="entry name" value="DOMON_DOH"/>
    <property type="match status" value="4"/>
</dbReference>
<feature type="domain" description="DOMON" evidence="3">
    <location>
        <begin position="508"/>
        <end position="625"/>
    </location>
</feature>
<keyword evidence="5" id="KW-1185">Reference proteome</keyword>
<evidence type="ECO:0000313" key="4">
    <source>
        <dbReference type="EMBL" id="RMX61003.1"/>
    </source>
</evidence>
<keyword evidence="1" id="KW-1133">Transmembrane helix</keyword>
<feature type="transmembrane region" description="Helical" evidence="1">
    <location>
        <begin position="842"/>
        <end position="860"/>
    </location>
</feature>
<dbReference type="GO" id="GO:0042421">
    <property type="term" value="P:norepinephrine biosynthetic process"/>
    <property type="evidence" value="ECO:0007669"/>
    <property type="project" value="TreeGrafter"/>
</dbReference>
<dbReference type="OrthoDB" id="10003276at2759"/>
<dbReference type="GO" id="GO:0006589">
    <property type="term" value="P:octopamine biosynthetic process"/>
    <property type="evidence" value="ECO:0007669"/>
    <property type="project" value="TreeGrafter"/>
</dbReference>
<comment type="caution">
    <text evidence="4">The sequence shown here is derived from an EMBL/GenBank/DDBJ whole genome shotgun (WGS) entry which is preliminary data.</text>
</comment>
<dbReference type="InterPro" id="IPR000945">
    <property type="entry name" value="DBH-like"/>
</dbReference>
<dbReference type="PANTHER" id="PTHR10157:SF23">
    <property type="entry name" value="MOXD1 HOMOLOG 1"/>
    <property type="match status" value="1"/>
</dbReference>
<dbReference type="InterPro" id="IPR005018">
    <property type="entry name" value="DOMON_domain"/>
</dbReference>
<dbReference type="GO" id="GO:0042420">
    <property type="term" value="P:dopamine catabolic process"/>
    <property type="evidence" value="ECO:0007669"/>
    <property type="project" value="TreeGrafter"/>
</dbReference>
<feature type="signal peptide" evidence="2">
    <location>
        <begin position="1"/>
        <end position="18"/>
    </location>
</feature>
<dbReference type="GO" id="GO:0004500">
    <property type="term" value="F:dopamine beta-monooxygenase activity"/>
    <property type="evidence" value="ECO:0007669"/>
    <property type="project" value="InterPro"/>
</dbReference>
<gene>
    <name evidence="4" type="ORF">pdam_00014178</name>
</gene>
<proteinExistence type="predicted"/>
<protein>
    <recommendedName>
        <fullName evidence="3">DOMON domain-containing protein</fullName>
    </recommendedName>
</protein>
<name>A0A3M6V4W3_POCDA</name>
<dbReference type="GO" id="GO:0005507">
    <property type="term" value="F:copper ion binding"/>
    <property type="evidence" value="ECO:0007669"/>
    <property type="project" value="TreeGrafter"/>
</dbReference>
<accession>A0A3M6V4W3</accession>
<feature type="domain" description="DOMON" evidence="3">
    <location>
        <begin position="160"/>
        <end position="280"/>
    </location>
</feature>
<dbReference type="SUPFAM" id="SSF49344">
    <property type="entry name" value="CBD9-like"/>
    <property type="match status" value="3"/>
</dbReference>
<organism evidence="4 5">
    <name type="scientific">Pocillopora damicornis</name>
    <name type="common">Cauliflower coral</name>
    <name type="synonym">Millepora damicornis</name>
    <dbReference type="NCBI Taxonomy" id="46731"/>
    <lineage>
        <taxon>Eukaryota</taxon>
        <taxon>Metazoa</taxon>
        <taxon>Cnidaria</taxon>
        <taxon>Anthozoa</taxon>
        <taxon>Hexacorallia</taxon>
        <taxon>Scleractinia</taxon>
        <taxon>Astrocoeniina</taxon>
        <taxon>Pocilloporidae</taxon>
        <taxon>Pocillopora</taxon>
    </lineage>
</organism>
<feature type="domain" description="DOMON" evidence="3">
    <location>
        <begin position="335"/>
        <end position="455"/>
    </location>
</feature>
<feature type="chain" id="PRO_5018322076" description="DOMON domain-containing protein" evidence="2">
    <location>
        <begin position="19"/>
        <end position="862"/>
    </location>
</feature>
<keyword evidence="1" id="KW-0812">Transmembrane</keyword>
<dbReference type="GO" id="GO:0005615">
    <property type="term" value="C:extracellular space"/>
    <property type="evidence" value="ECO:0007669"/>
    <property type="project" value="TreeGrafter"/>
</dbReference>
<feature type="domain" description="DOMON" evidence="3">
    <location>
        <begin position="684"/>
        <end position="801"/>
    </location>
</feature>
<keyword evidence="2" id="KW-0732">Signal</keyword>
<dbReference type="PANTHER" id="PTHR10157">
    <property type="entry name" value="DOPAMINE BETA HYDROXYLASE RELATED"/>
    <property type="match status" value="1"/>
</dbReference>
<evidence type="ECO:0000313" key="5">
    <source>
        <dbReference type="Proteomes" id="UP000275408"/>
    </source>
</evidence>
<dbReference type="STRING" id="46731.A0A3M6V4W3"/>
<dbReference type="AlphaFoldDB" id="A0A3M6V4W3"/>
<evidence type="ECO:0000256" key="2">
    <source>
        <dbReference type="SAM" id="SignalP"/>
    </source>
</evidence>